<organism evidence="1">
    <name type="scientific">Hexamita inflata</name>
    <dbReference type="NCBI Taxonomy" id="28002"/>
    <lineage>
        <taxon>Eukaryota</taxon>
        <taxon>Metamonada</taxon>
        <taxon>Diplomonadida</taxon>
        <taxon>Hexamitidae</taxon>
        <taxon>Hexamitinae</taxon>
        <taxon>Hexamita</taxon>
    </lineage>
</organism>
<dbReference type="Proteomes" id="UP001642409">
    <property type="component" value="Unassembled WGS sequence"/>
</dbReference>
<keyword evidence="3" id="KW-1185">Reference proteome</keyword>
<name>A0AA86RE86_9EUKA</name>
<reference evidence="2 3" key="2">
    <citation type="submission" date="2024-07" db="EMBL/GenBank/DDBJ databases">
        <authorList>
            <person name="Akdeniz Z."/>
        </authorList>
    </citation>
    <scope>NUCLEOTIDE SEQUENCE [LARGE SCALE GENOMIC DNA]</scope>
</reference>
<gene>
    <name evidence="1" type="ORF">HINF_LOCUS59198</name>
    <name evidence="2" type="ORF">HINF_LOCUS67765</name>
</gene>
<evidence type="ECO:0000313" key="1">
    <source>
        <dbReference type="EMBL" id="CAI9971553.1"/>
    </source>
</evidence>
<proteinExistence type="predicted"/>
<accession>A0AA86RE86</accession>
<protein>
    <submittedName>
        <fullName evidence="2">Hypothetical_protein</fullName>
    </submittedName>
</protein>
<reference evidence="1" key="1">
    <citation type="submission" date="2023-06" db="EMBL/GenBank/DDBJ databases">
        <authorList>
            <person name="Kurt Z."/>
        </authorList>
    </citation>
    <scope>NUCLEOTIDE SEQUENCE</scope>
</reference>
<dbReference type="EMBL" id="CAXDID020000472">
    <property type="protein sequence ID" value="CAL6095054.1"/>
    <property type="molecule type" value="Genomic_DNA"/>
</dbReference>
<evidence type="ECO:0000313" key="2">
    <source>
        <dbReference type="EMBL" id="CAL6095054.1"/>
    </source>
</evidence>
<evidence type="ECO:0000313" key="3">
    <source>
        <dbReference type="Proteomes" id="UP001642409"/>
    </source>
</evidence>
<sequence>MNKRDWRVLNRQGVKWSGHEDAAPRVDARMVEVSFYCISKHQCHILPRTSLYISMNLMIEQEHMYHQNRKAALLSIFHVIMKITKQKKITTISYFIIVQQAIKIRQIQCQMKTLLNGFRVFVQIS</sequence>
<dbReference type="AlphaFoldDB" id="A0AA86RE86"/>
<dbReference type="EMBL" id="CATOUU010001093">
    <property type="protein sequence ID" value="CAI9971553.1"/>
    <property type="molecule type" value="Genomic_DNA"/>
</dbReference>
<comment type="caution">
    <text evidence="1">The sequence shown here is derived from an EMBL/GenBank/DDBJ whole genome shotgun (WGS) entry which is preliminary data.</text>
</comment>